<reference evidence="7 8" key="1">
    <citation type="submission" date="2019-04" db="EMBL/GenBank/DDBJ databases">
        <title>Comparative genomics and transcriptomics to analyze fruiting body development in filamentous ascomycetes.</title>
        <authorList>
            <consortium name="DOE Joint Genome Institute"/>
            <person name="Lutkenhaus R."/>
            <person name="Traeger S."/>
            <person name="Breuer J."/>
            <person name="Kuo A."/>
            <person name="Lipzen A."/>
            <person name="Pangilinan J."/>
            <person name="Dilworth D."/>
            <person name="Sandor L."/>
            <person name="Poggeler S."/>
            <person name="Barry K."/>
            <person name="Grigoriev I.V."/>
            <person name="Nowrousian M."/>
        </authorList>
    </citation>
    <scope>NUCLEOTIDE SEQUENCE [LARGE SCALE GENOMIC DNA]</scope>
    <source>
        <strain evidence="7 8">CBS 389.68</strain>
    </source>
</reference>
<proteinExistence type="inferred from homology"/>
<dbReference type="InParanoid" id="A0A4S2MZF4"/>
<feature type="region of interest" description="Disordered" evidence="5">
    <location>
        <begin position="743"/>
        <end position="769"/>
    </location>
</feature>
<evidence type="ECO:0000256" key="5">
    <source>
        <dbReference type="SAM" id="MobiDB-lite"/>
    </source>
</evidence>
<feature type="domain" description="Helicase ATP-binding" evidence="6">
    <location>
        <begin position="169"/>
        <end position="353"/>
    </location>
</feature>
<keyword evidence="4" id="KW-0694">RNA-binding</keyword>
<dbReference type="OrthoDB" id="9984275at2759"/>
<gene>
    <name evidence="7" type="ORF">EX30DRAFT_363249</name>
</gene>
<dbReference type="AlphaFoldDB" id="A0A4S2MZF4"/>
<comment type="similarity">
    <text evidence="4">Belongs to the DEAD box helicase family.</text>
</comment>
<organism evidence="7 8">
    <name type="scientific">Ascodesmis nigricans</name>
    <dbReference type="NCBI Taxonomy" id="341454"/>
    <lineage>
        <taxon>Eukaryota</taxon>
        <taxon>Fungi</taxon>
        <taxon>Dikarya</taxon>
        <taxon>Ascomycota</taxon>
        <taxon>Pezizomycotina</taxon>
        <taxon>Pezizomycetes</taxon>
        <taxon>Pezizales</taxon>
        <taxon>Ascodesmidaceae</taxon>
        <taxon>Ascodesmis</taxon>
    </lineage>
</organism>
<dbReference type="SMART" id="SM00487">
    <property type="entry name" value="DEXDc"/>
    <property type="match status" value="1"/>
</dbReference>
<feature type="compositionally biased region" description="Basic and acidic residues" evidence="5">
    <location>
        <begin position="750"/>
        <end position="769"/>
    </location>
</feature>
<evidence type="ECO:0000313" key="8">
    <source>
        <dbReference type="Proteomes" id="UP000298138"/>
    </source>
</evidence>
<keyword evidence="3 4" id="KW-0067">ATP-binding</keyword>
<dbReference type="EMBL" id="ML220116">
    <property type="protein sequence ID" value="TGZ82150.1"/>
    <property type="molecule type" value="Genomic_DNA"/>
</dbReference>
<dbReference type="GO" id="GO:0016787">
    <property type="term" value="F:hydrolase activity"/>
    <property type="evidence" value="ECO:0007669"/>
    <property type="project" value="UniProtKB-KW"/>
</dbReference>
<evidence type="ECO:0000259" key="6">
    <source>
        <dbReference type="PROSITE" id="PS51192"/>
    </source>
</evidence>
<comment type="catalytic activity">
    <reaction evidence="4">
        <text>ATP + H2O = ADP + phosphate + H(+)</text>
        <dbReference type="Rhea" id="RHEA:13065"/>
        <dbReference type="ChEBI" id="CHEBI:15377"/>
        <dbReference type="ChEBI" id="CHEBI:15378"/>
        <dbReference type="ChEBI" id="CHEBI:30616"/>
        <dbReference type="ChEBI" id="CHEBI:43474"/>
        <dbReference type="ChEBI" id="CHEBI:456216"/>
        <dbReference type="EC" id="3.6.4.13"/>
    </reaction>
</comment>
<dbReference type="SUPFAM" id="SSF52540">
    <property type="entry name" value="P-loop containing nucleoside triphosphate hydrolases"/>
    <property type="match status" value="2"/>
</dbReference>
<dbReference type="PROSITE" id="PS51192">
    <property type="entry name" value="HELICASE_ATP_BIND_1"/>
    <property type="match status" value="1"/>
</dbReference>
<keyword evidence="8" id="KW-1185">Reference proteome</keyword>
<keyword evidence="2 4" id="KW-0378">Hydrolase</keyword>
<comment type="domain">
    <text evidence="4">The Q motif is unique to and characteristic of the DEAD box family of RNA helicases and controls ATP binding and hydrolysis.</text>
</comment>
<dbReference type="InterPro" id="IPR027417">
    <property type="entry name" value="P-loop_NTPase"/>
</dbReference>
<protein>
    <recommendedName>
        <fullName evidence="4">ATP-dependent RNA helicase</fullName>
        <ecNumber evidence="4">3.6.4.13</ecNumber>
    </recommendedName>
</protein>
<comment type="function">
    <text evidence="4">RNA helicase.</text>
</comment>
<evidence type="ECO:0000256" key="1">
    <source>
        <dbReference type="ARBA" id="ARBA00022741"/>
    </source>
</evidence>
<evidence type="ECO:0000256" key="3">
    <source>
        <dbReference type="ARBA" id="ARBA00022840"/>
    </source>
</evidence>
<accession>A0A4S2MZF4</accession>
<dbReference type="InterPro" id="IPR014001">
    <property type="entry name" value="Helicase_ATP-bd"/>
</dbReference>
<dbReference type="PANTHER" id="PTHR24031">
    <property type="entry name" value="RNA HELICASE"/>
    <property type="match status" value="1"/>
</dbReference>
<dbReference type="EC" id="3.6.4.13" evidence="4"/>
<dbReference type="Pfam" id="PF00270">
    <property type="entry name" value="DEAD"/>
    <property type="match status" value="1"/>
</dbReference>
<keyword evidence="4" id="KW-0347">Helicase</keyword>
<name>A0A4S2MZF4_9PEZI</name>
<evidence type="ECO:0000256" key="2">
    <source>
        <dbReference type="ARBA" id="ARBA00022801"/>
    </source>
</evidence>
<dbReference type="GO" id="GO:0003724">
    <property type="term" value="F:RNA helicase activity"/>
    <property type="evidence" value="ECO:0007669"/>
    <property type="project" value="UniProtKB-EC"/>
</dbReference>
<feature type="compositionally biased region" description="Polar residues" evidence="5">
    <location>
        <begin position="40"/>
        <end position="63"/>
    </location>
</feature>
<dbReference type="STRING" id="341454.A0A4S2MZF4"/>
<dbReference type="Gene3D" id="3.40.50.300">
    <property type="entry name" value="P-loop containing nucleotide triphosphate hydrolases"/>
    <property type="match status" value="1"/>
</dbReference>
<evidence type="ECO:0000256" key="4">
    <source>
        <dbReference type="RuleBase" id="RU365068"/>
    </source>
</evidence>
<dbReference type="GO" id="GO:0003723">
    <property type="term" value="F:RNA binding"/>
    <property type="evidence" value="ECO:0007669"/>
    <property type="project" value="UniProtKB-UniRule"/>
</dbReference>
<evidence type="ECO:0000313" key="7">
    <source>
        <dbReference type="EMBL" id="TGZ82150.1"/>
    </source>
</evidence>
<dbReference type="GO" id="GO:0005524">
    <property type="term" value="F:ATP binding"/>
    <property type="evidence" value="ECO:0007669"/>
    <property type="project" value="UniProtKB-UniRule"/>
</dbReference>
<keyword evidence="1 4" id="KW-0547">Nucleotide-binding</keyword>
<feature type="region of interest" description="Disordered" evidence="5">
    <location>
        <begin position="40"/>
        <end position="77"/>
    </location>
</feature>
<dbReference type="Proteomes" id="UP000298138">
    <property type="component" value="Unassembled WGS sequence"/>
</dbReference>
<sequence length="769" mass="85479">MLSSAARSKYICLACRSRLLRQSNPAPRLLSSAGCRTYSSFGSDSTYPGSPRQRSLDNASSRPSFGASKFKSSRKPTLAERDDFNLPFEDAGPEGVADEEPVKNLSDILDSFTERHQKKTSKFAPSAPGFMLSTDKQWRSLGVRDVVAKTIARAFPNIRRPTYTQVRMLPPLMNGNSVVVSDLPGTGKSFSIALWLLSLERATRGYVNGKPDISTTALVLVPNIDLALQYRSIILHLLKNTNSEAINRNPHAFVQVLYRSKEHEGEMLNTLIKNPRPHIVIATPSILLDILSNGDPAIRDLIDYHSLKAIVLDEIDSALAKYDTDALTSAEEEQGEETKPGEKEKRDPAMILLDWVFKARRAHALKAEKKPAQPQLVVSSSSLGRVRILKTLETHHPTWFDGDKRPGGFTLMKPSPASHVVLVNSRSKSNRDTNRKHLPLVTETIQHHVVFYDVDTGSLRDADLPPCEDPFEAIVEFTRQERMMVRDFEDAIAAQDDVAVAKLLAMHQHASSAIARTGYPVEIAVDALQTLLEHDNHPENAMAAIGEAVSMKAFIEECSKRGITARPLQFDTWNEHAPLPLGRTDQAMSLESSKTTDEPKSTVWVTNYYSARGLDTPGITHGYILHRLNKVREYVTYCGRVARWPYTSSYEQLRDSRSMGRDKRPLGKVVSVLLESDHTLQNVSMIRKDVPESSQSACTMEAIRLAKVSAMGTPYLKEPEVERKADEAVKIEAELDENVKMETEMDGGVDAEKLDEGIEGETKLGVDGK</sequence>
<dbReference type="InterPro" id="IPR011545">
    <property type="entry name" value="DEAD/DEAH_box_helicase_dom"/>
</dbReference>